<reference evidence="5 6" key="1">
    <citation type="submission" date="2020-08" db="EMBL/GenBank/DDBJ databases">
        <title>Genomic Encyclopedia of Type Strains, Phase IV (KMG-IV): sequencing the most valuable type-strain genomes for metagenomic binning, comparative biology and taxonomic classification.</title>
        <authorList>
            <person name="Goeker M."/>
        </authorList>
    </citation>
    <scope>NUCLEOTIDE SEQUENCE [LARGE SCALE GENOMIC DNA]</scope>
    <source>
        <strain evidence="5 6">DSM 16268</strain>
    </source>
</reference>
<dbReference type="Gene3D" id="1.20.120.530">
    <property type="entry name" value="GntR ligand-binding domain-like"/>
    <property type="match status" value="1"/>
</dbReference>
<evidence type="ECO:0000313" key="6">
    <source>
        <dbReference type="Proteomes" id="UP000523821"/>
    </source>
</evidence>
<evidence type="ECO:0000256" key="2">
    <source>
        <dbReference type="ARBA" id="ARBA00023125"/>
    </source>
</evidence>
<dbReference type="SUPFAM" id="SSF48008">
    <property type="entry name" value="GntR ligand-binding domain-like"/>
    <property type="match status" value="1"/>
</dbReference>
<dbReference type="PANTHER" id="PTHR43537">
    <property type="entry name" value="TRANSCRIPTIONAL REGULATOR, GNTR FAMILY"/>
    <property type="match status" value="1"/>
</dbReference>
<feature type="domain" description="HTH gntR-type" evidence="4">
    <location>
        <begin position="15"/>
        <end position="83"/>
    </location>
</feature>
<dbReference type="InterPro" id="IPR036388">
    <property type="entry name" value="WH-like_DNA-bd_sf"/>
</dbReference>
<keyword evidence="1" id="KW-0805">Transcription regulation</keyword>
<dbReference type="SMART" id="SM00895">
    <property type="entry name" value="FCD"/>
    <property type="match status" value="1"/>
</dbReference>
<dbReference type="EMBL" id="JACHOO010000008">
    <property type="protein sequence ID" value="MBB5754524.1"/>
    <property type="molecule type" value="Genomic_DNA"/>
</dbReference>
<evidence type="ECO:0000256" key="3">
    <source>
        <dbReference type="ARBA" id="ARBA00023163"/>
    </source>
</evidence>
<dbReference type="InterPro" id="IPR036390">
    <property type="entry name" value="WH_DNA-bd_sf"/>
</dbReference>
<dbReference type="PRINTS" id="PR00035">
    <property type="entry name" value="HTHGNTR"/>
</dbReference>
<proteinExistence type="predicted"/>
<dbReference type="SUPFAM" id="SSF46785">
    <property type="entry name" value="Winged helix' DNA-binding domain"/>
    <property type="match status" value="1"/>
</dbReference>
<organism evidence="5 6">
    <name type="scientific">Prosthecomicrobium pneumaticum</name>
    <dbReference type="NCBI Taxonomy" id="81895"/>
    <lineage>
        <taxon>Bacteria</taxon>
        <taxon>Pseudomonadati</taxon>
        <taxon>Pseudomonadota</taxon>
        <taxon>Alphaproteobacteria</taxon>
        <taxon>Hyphomicrobiales</taxon>
        <taxon>Kaistiaceae</taxon>
        <taxon>Prosthecomicrobium</taxon>
    </lineage>
</organism>
<dbReference type="GO" id="GO:0003700">
    <property type="term" value="F:DNA-binding transcription factor activity"/>
    <property type="evidence" value="ECO:0007669"/>
    <property type="project" value="InterPro"/>
</dbReference>
<dbReference type="CDD" id="cd07377">
    <property type="entry name" value="WHTH_GntR"/>
    <property type="match status" value="1"/>
</dbReference>
<dbReference type="Proteomes" id="UP000523821">
    <property type="component" value="Unassembled WGS sequence"/>
</dbReference>
<dbReference type="PROSITE" id="PS50949">
    <property type="entry name" value="HTH_GNTR"/>
    <property type="match status" value="1"/>
</dbReference>
<dbReference type="PANTHER" id="PTHR43537:SF5">
    <property type="entry name" value="UXU OPERON TRANSCRIPTIONAL REGULATOR"/>
    <property type="match status" value="1"/>
</dbReference>
<comment type="caution">
    <text evidence="5">The sequence shown here is derived from an EMBL/GenBank/DDBJ whole genome shotgun (WGS) entry which is preliminary data.</text>
</comment>
<sequence length="248" mass="27191">MTMASGGGFAPIERHSVAEQVARKLLDLVRTKNLKPGDQLPTERELAAFMQVSRPSVREALRGLQILGVLKTRQGGGVYVSSLDASDLLSPLQFLITLNAENIDALYEARLMIDGRIGRMAAEKIGPADLERLKKLLVVQRDLIHDPLGFRVSDSEFHRVIWDTTGNPFLVQISSSLYVLGMEYRRIAAETPGVTGQSFADHEVIVAALEARDAEAAGRAMERHMTNVHRSTVEAMERTQRSGEGGSG</sequence>
<name>A0A7W9L3H6_9HYPH</name>
<dbReference type="Pfam" id="PF07729">
    <property type="entry name" value="FCD"/>
    <property type="match status" value="1"/>
</dbReference>
<dbReference type="InterPro" id="IPR000524">
    <property type="entry name" value="Tscrpt_reg_HTH_GntR"/>
</dbReference>
<keyword evidence="2 5" id="KW-0238">DNA-binding</keyword>
<protein>
    <submittedName>
        <fullName evidence="5">DNA-binding FadR family transcriptional regulator</fullName>
    </submittedName>
</protein>
<dbReference type="InterPro" id="IPR008920">
    <property type="entry name" value="TF_FadR/GntR_C"/>
</dbReference>
<dbReference type="Pfam" id="PF00392">
    <property type="entry name" value="GntR"/>
    <property type="match status" value="1"/>
</dbReference>
<keyword evidence="6" id="KW-1185">Reference proteome</keyword>
<evidence type="ECO:0000259" key="4">
    <source>
        <dbReference type="PROSITE" id="PS50949"/>
    </source>
</evidence>
<dbReference type="SMART" id="SM00345">
    <property type="entry name" value="HTH_GNTR"/>
    <property type="match status" value="1"/>
</dbReference>
<gene>
    <name evidence="5" type="ORF">GGQ63_003610</name>
</gene>
<accession>A0A7W9L3H6</accession>
<dbReference type="InterPro" id="IPR011711">
    <property type="entry name" value="GntR_C"/>
</dbReference>
<evidence type="ECO:0000256" key="1">
    <source>
        <dbReference type="ARBA" id="ARBA00023015"/>
    </source>
</evidence>
<evidence type="ECO:0000313" key="5">
    <source>
        <dbReference type="EMBL" id="MBB5754524.1"/>
    </source>
</evidence>
<keyword evidence="3" id="KW-0804">Transcription</keyword>
<dbReference type="GO" id="GO:0003677">
    <property type="term" value="F:DNA binding"/>
    <property type="evidence" value="ECO:0007669"/>
    <property type="project" value="UniProtKB-KW"/>
</dbReference>
<dbReference type="AlphaFoldDB" id="A0A7W9L3H6"/>
<dbReference type="Gene3D" id="1.10.10.10">
    <property type="entry name" value="Winged helix-like DNA-binding domain superfamily/Winged helix DNA-binding domain"/>
    <property type="match status" value="1"/>
</dbReference>